<gene>
    <name evidence="1" type="ORF">CERSUDRAFT_98843</name>
</gene>
<dbReference type="AlphaFoldDB" id="M2PC53"/>
<evidence type="ECO:0000313" key="1">
    <source>
        <dbReference type="EMBL" id="EMD33249.1"/>
    </source>
</evidence>
<proteinExistence type="predicted"/>
<dbReference type="EMBL" id="KB445807">
    <property type="protein sequence ID" value="EMD33249.1"/>
    <property type="molecule type" value="Genomic_DNA"/>
</dbReference>
<dbReference type="HOGENOM" id="CLU_821360_0_0_1"/>
<accession>M2PC53</accession>
<reference evidence="1 2" key="1">
    <citation type="journal article" date="2012" name="Proc. Natl. Acad. Sci. U.S.A.">
        <title>Comparative genomics of Ceriporiopsis subvermispora and Phanerochaete chrysosporium provide insight into selective ligninolysis.</title>
        <authorList>
            <person name="Fernandez-Fueyo E."/>
            <person name="Ruiz-Duenas F.J."/>
            <person name="Ferreira P."/>
            <person name="Floudas D."/>
            <person name="Hibbett D.S."/>
            <person name="Canessa P."/>
            <person name="Larrondo L.F."/>
            <person name="James T.Y."/>
            <person name="Seelenfreund D."/>
            <person name="Lobos S."/>
            <person name="Polanco R."/>
            <person name="Tello M."/>
            <person name="Honda Y."/>
            <person name="Watanabe T."/>
            <person name="Watanabe T."/>
            <person name="Ryu J.S."/>
            <person name="Kubicek C.P."/>
            <person name="Schmoll M."/>
            <person name="Gaskell J."/>
            <person name="Hammel K.E."/>
            <person name="St John F.J."/>
            <person name="Vanden Wymelenberg A."/>
            <person name="Sabat G."/>
            <person name="Splinter BonDurant S."/>
            <person name="Syed K."/>
            <person name="Yadav J.S."/>
            <person name="Doddapaneni H."/>
            <person name="Subramanian V."/>
            <person name="Lavin J.L."/>
            <person name="Oguiza J.A."/>
            <person name="Perez G."/>
            <person name="Pisabarro A.G."/>
            <person name="Ramirez L."/>
            <person name="Santoyo F."/>
            <person name="Master E."/>
            <person name="Coutinho P.M."/>
            <person name="Henrissat B."/>
            <person name="Lombard V."/>
            <person name="Magnuson J.K."/>
            <person name="Kuees U."/>
            <person name="Hori C."/>
            <person name="Igarashi K."/>
            <person name="Samejima M."/>
            <person name="Held B.W."/>
            <person name="Barry K.W."/>
            <person name="LaButti K.M."/>
            <person name="Lapidus A."/>
            <person name="Lindquist E.A."/>
            <person name="Lucas S.M."/>
            <person name="Riley R."/>
            <person name="Salamov A.A."/>
            <person name="Hoffmeister D."/>
            <person name="Schwenk D."/>
            <person name="Hadar Y."/>
            <person name="Yarden O."/>
            <person name="de Vries R.P."/>
            <person name="Wiebenga A."/>
            <person name="Stenlid J."/>
            <person name="Eastwood D."/>
            <person name="Grigoriev I.V."/>
            <person name="Berka R.M."/>
            <person name="Blanchette R.A."/>
            <person name="Kersten P."/>
            <person name="Martinez A.T."/>
            <person name="Vicuna R."/>
            <person name="Cullen D."/>
        </authorList>
    </citation>
    <scope>NUCLEOTIDE SEQUENCE [LARGE SCALE GENOMIC DNA]</scope>
    <source>
        <strain evidence="1 2">B</strain>
    </source>
</reference>
<protein>
    <submittedName>
        <fullName evidence="1">Uncharacterized protein</fullName>
    </submittedName>
</protein>
<evidence type="ECO:0000313" key="2">
    <source>
        <dbReference type="Proteomes" id="UP000016930"/>
    </source>
</evidence>
<keyword evidence="2" id="KW-1185">Reference proteome</keyword>
<organism evidence="1 2">
    <name type="scientific">Ceriporiopsis subvermispora (strain B)</name>
    <name type="common">White-rot fungus</name>
    <name type="synonym">Gelatoporia subvermispora</name>
    <dbReference type="NCBI Taxonomy" id="914234"/>
    <lineage>
        <taxon>Eukaryota</taxon>
        <taxon>Fungi</taxon>
        <taxon>Dikarya</taxon>
        <taxon>Basidiomycota</taxon>
        <taxon>Agaricomycotina</taxon>
        <taxon>Agaricomycetes</taxon>
        <taxon>Polyporales</taxon>
        <taxon>Gelatoporiaceae</taxon>
        <taxon>Gelatoporia</taxon>
    </lineage>
</organism>
<dbReference type="Proteomes" id="UP000016930">
    <property type="component" value="Unassembled WGS sequence"/>
</dbReference>
<name>M2PC53_CERS8</name>
<sequence length="338" mass="36348">MQDLPVESSTSIRLGDYGRSTAGCQFVYIGNIIATMCADGRVVDDSELWEDELEPGVQCAQAGNDYSAGLRYLADTESRWGGVECGTSICLKGWILESSWSHAIHLANQHDIAVHDIVIAMGKKPDVATDVLGNAITVLEALKNSSDTVSEVPCLGAVFLGVIGLLKTIDKVDTSNANYNRVALRTKELAQYTEKRTAQNVDAAAADLVANLSRLSAWAHAIRADAAELEERKASVEFSRGSSIARAPKVWTRHGVPVMYAISLHDGARADAEAAGMLPAEHWPEAEARGTGHHGRRRVFRAEICGRVAVNDRTGLLQFWASDMGIGLVHSAPGEAVE</sequence>